<keyword evidence="9" id="KW-0812">Transmembrane</keyword>
<gene>
    <name evidence="12" type="primary">phoR_1</name>
    <name evidence="12" type="ORF">ERS852407_00214</name>
</gene>
<proteinExistence type="predicted"/>
<evidence type="ECO:0000256" key="8">
    <source>
        <dbReference type="SAM" id="Coils"/>
    </source>
</evidence>
<feature type="transmembrane region" description="Helical" evidence="9">
    <location>
        <begin position="12"/>
        <end position="35"/>
    </location>
</feature>
<dbReference type="SMART" id="SM00387">
    <property type="entry name" value="HATPase_c"/>
    <property type="match status" value="1"/>
</dbReference>
<evidence type="ECO:0000256" key="3">
    <source>
        <dbReference type="ARBA" id="ARBA00012438"/>
    </source>
</evidence>
<dbReference type="Pfam" id="PF00512">
    <property type="entry name" value="HisKA"/>
    <property type="match status" value="1"/>
</dbReference>
<dbReference type="PANTHER" id="PTHR45453">
    <property type="entry name" value="PHOSPHATE REGULON SENSOR PROTEIN PHOR"/>
    <property type="match status" value="1"/>
</dbReference>
<dbReference type="EC" id="2.7.13.3" evidence="3"/>
<evidence type="ECO:0000256" key="9">
    <source>
        <dbReference type="SAM" id="Phobius"/>
    </source>
</evidence>
<accession>A0A173X2Z3</accession>
<dbReference type="GO" id="GO:0004721">
    <property type="term" value="F:phosphoprotein phosphatase activity"/>
    <property type="evidence" value="ECO:0007669"/>
    <property type="project" value="TreeGrafter"/>
</dbReference>
<dbReference type="RefSeq" id="WP_055652658.1">
    <property type="nucleotide sequence ID" value="NZ_CABIXC010000001.1"/>
</dbReference>
<dbReference type="Gene3D" id="3.30.565.10">
    <property type="entry name" value="Histidine kinase-like ATPase, C-terminal domain"/>
    <property type="match status" value="1"/>
</dbReference>
<dbReference type="SUPFAM" id="SSF47384">
    <property type="entry name" value="Homodimeric domain of signal transducing histidine kinase"/>
    <property type="match status" value="1"/>
</dbReference>
<dbReference type="InterPro" id="IPR003660">
    <property type="entry name" value="HAMP_dom"/>
</dbReference>
<dbReference type="SMART" id="SM00388">
    <property type="entry name" value="HisKA"/>
    <property type="match status" value="1"/>
</dbReference>
<dbReference type="InterPro" id="IPR004358">
    <property type="entry name" value="Sig_transdc_His_kin-like_C"/>
</dbReference>
<organism evidence="12 13">
    <name type="scientific">Hungatella hathewayi</name>
    <dbReference type="NCBI Taxonomy" id="154046"/>
    <lineage>
        <taxon>Bacteria</taxon>
        <taxon>Bacillati</taxon>
        <taxon>Bacillota</taxon>
        <taxon>Clostridia</taxon>
        <taxon>Lachnospirales</taxon>
        <taxon>Lachnospiraceae</taxon>
        <taxon>Hungatella</taxon>
    </lineage>
</organism>
<feature type="domain" description="HAMP" evidence="11">
    <location>
        <begin position="200"/>
        <end position="250"/>
    </location>
</feature>
<dbReference type="Pfam" id="PF00672">
    <property type="entry name" value="HAMP"/>
    <property type="match status" value="1"/>
</dbReference>
<dbReference type="SMART" id="SM00304">
    <property type="entry name" value="HAMP"/>
    <property type="match status" value="1"/>
</dbReference>
<dbReference type="PROSITE" id="PS50885">
    <property type="entry name" value="HAMP"/>
    <property type="match status" value="1"/>
</dbReference>
<keyword evidence="5 12" id="KW-0808">Transferase</keyword>
<dbReference type="PANTHER" id="PTHR45453:SF3">
    <property type="entry name" value="HISTIDINE KINASE"/>
    <property type="match status" value="1"/>
</dbReference>
<feature type="transmembrane region" description="Helical" evidence="9">
    <location>
        <begin position="177"/>
        <end position="196"/>
    </location>
</feature>
<comment type="subcellular location">
    <subcellularLocation>
        <location evidence="2">Membrane</location>
    </subcellularLocation>
</comment>
<evidence type="ECO:0000256" key="7">
    <source>
        <dbReference type="ARBA" id="ARBA00023012"/>
    </source>
</evidence>
<dbReference type="CDD" id="cd00082">
    <property type="entry name" value="HisKA"/>
    <property type="match status" value="1"/>
</dbReference>
<dbReference type="Gene3D" id="1.10.287.130">
    <property type="match status" value="1"/>
</dbReference>
<dbReference type="InterPro" id="IPR050351">
    <property type="entry name" value="BphY/WalK/GraS-like"/>
</dbReference>
<evidence type="ECO:0000259" key="10">
    <source>
        <dbReference type="PROSITE" id="PS50109"/>
    </source>
</evidence>
<protein>
    <recommendedName>
        <fullName evidence="3">histidine kinase</fullName>
        <ecNumber evidence="3">2.7.13.3</ecNumber>
    </recommendedName>
</protein>
<keyword evidence="8" id="KW-0175">Coiled coil</keyword>
<dbReference type="SUPFAM" id="SSF158472">
    <property type="entry name" value="HAMP domain-like"/>
    <property type="match status" value="1"/>
</dbReference>
<dbReference type="InterPro" id="IPR036097">
    <property type="entry name" value="HisK_dim/P_sf"/>
</dbReference>
<keyword evidence="4" id="KW-0597">Phosphoprotein</keyword>
<evidence type="ECO:0000256" key="2">
    <source>
        <dbReference type="ARBA" id="ARBA00004370"/>
    </source>
</evidence>
<dbReference type="Gene3D" id="6.10.340.10">
    <property type="match status" value="1"/>
</dbReference>
<name>A0A173X2Z3_9FIRM</name>
<keyword evidence="6 12" id="KW-0418">Kinase</keyword>
<dbReference type="InterPro" id="IPR003594">
    <property type="entry name" value="HATPase_dom"/>
</dbReference>
<keyword evidence="9" id="KW-1133">Transmembrane helix</keyword>
<feature type="coiled-coil region" evidence="8">
    <location>
        <begin position="238"/>
        <end position="272"/>
    </location>
</feature>
<dbReference type="InterPro" id="IPR005467">
    <property type="entry name" value="His_kinase_dom"/>
</dbReference>
<comment type="catalytic activity">
    <reaction evidence="1">
        <text>ATP + protein L-histidine = ADP + protein N-phospho-L-histidine.</text>
        <dbReference type="EC" id="2.7.13.3"/>
    </reaction>
</comment>
<keyword evidence="9" id="KW-0472">Membrane</keyword>
<dbReference type="GO" id="GO:0000155">
    <property type="term" value="F:phosphorelay sensor kinase activity"/>
    <property type="evidence" value="ECO:0007669"/>
    <property type="project" value="InterPro"/>
</dbReference>
<dbReference type="SUPFAM" id="SSF55874">
    <property type="entry name" value="ATPase domain of HSP90 chaperone/DNA topoisomerase II/histidine kinase"/>
    <property type="match status" value="1"/>
</dbReference>
<dbReference type="GO" id="GO:0016036">
    <property type="term" value="P:cellular response to phosphate starvation"/>
    <property type="evidence" value="ECO:0007669"/>
    <property type="project" value="TreeGrafter"/>
</dbReference>
<reference evidence="12 13" key="1">
    <citation type="submission" date="2015-09" db="EMBL/GenBank/DDBJ databases">
        <authorList>
            <consortium name="Pathogen Informatics"/>
        </authorList>
    </citation>
    <scope>NUCLEOTIDE SEQUENCE [LARGE SCALE GENOMIC DNA]</scope>
    <source>
        <strain evidence="12 13">2789STDY5608850</strain>
    </source>
</reference>
<dbReference type="PROSITE" id="PS50109">
    <property type="entry name" value="HIS_KIN"/>
    <property type="match status" value="1"/>
</dbReference>
<feature type="domain" description="Histidine kinase" evidence="10">
    <location>
        <begin position="279"/>
        <end position="494"/>
    </location>
</feature>
<evidence type="ECO:0000256" key="6">
    <source>
        <dbReference type="ARBA" id="ARBA00022777"/>
    </source>
</evidence>
<dbReference type="Pfam" id="PF02518">
    <property type="entry name" value="HATPase_c"/>
    <property type="match status" value="1"/>
</dbReference>
<evidence type="ECO:0000259" key="11">
    <source>
        <dbReference type="PROSITE" id="PS50885"/>
    </source>
</evidence>
<dbReference type="Proteomes" id="UP000095651">
    <property type="component" value="Unassembled WGS sequence"/>
</dbReference>
<evidence type="ECO:0000313" key="13">
    <source>
        <dbReference type="Proteomes" id="UP000095651"/>
    </source>
</evidence>
<evidence type="ECO:0000313" key="12">
    <source>
        <dbReference type="EMBL" id="CUN44718.1"/>
    </source>
</evidence>
<evidence type="ECO:0000256" key="5">
    <source>
        <dbReference type="ARBA" id="ARBA00022679"/>
    </source>
</evidence>
<sequence length="503" mass="55941">MLKRFIDIRTSLTARIFLMTIVILLISSSVTYLFLAWATPISYRSIIADNLNEKVDRLISDLAETTFEESGPLISRFEKENNAEIRITAGDGETSLLPGNAPEEEAVDSVIIEDDGSSVSTCRSTATAVVSDSSEVEYTSTDWDAAVTFKGSGKPYDLSVVIHVSAVNETSEAMRRVLPCLILIMFVISLLGALFYSRCITRPIVRLSGISRKLASLDFDWKCPETRKDEIGMLGRNLNELSDHLRDALSELRDANASLQQDIEREREMERRRSAFFAAASHELKTPITVLKGQLSGMLAGVDIYQDRDKYLARSLAVTGRMEKLIQEMLTIFRMEQDDSAVRSDPVSLTELIQEQLDMAEDFAQLKEQQISVSLPPKAVIQGDRVLLSCAISNLLTNALKYSPDAALISVTLSERDTGLILDIENSGVHISPESLPRLFEPFYRVEASRSRETGGSGLGLYLARMILDRHKAVCTVMNTGIGVRVTVNFSYQKNDSLHENYT</sequence>
<dbReference type="CDD" id="cd06225">
    <property type="entry name" value="HAMP"/>
    <property type="match status" value="1"/>
</dbReference>
<dbReference type="PRINTS" id="PR00344">
    <property type="entry name" value="BCTRLSENSOR"/>
</dbReference>
<dbReference type="AlphaFoldDB" id="A0A173X2Z3"/>
<evidence type="ECO:0000256" key="4">
    <source>
        <dbReference type="ARBA" id="ARBA00022553"/>
    </source>
</evidence>
<keyword evidence="7" id="KW-0902">Two-component regulatory system</keyword>
<dbReference type="EMBL" id="CYZE01000001">
    <property type="protein sequence ID" value="CUN44718.1"/>
    <property type="molecule type" value="Genomic_DNA"/>
</dbReference>
<dbReference type="GO" id="GO:0005886">
    <property type="term" value="C:plasma membrane"/>
    <property type="evidence" value="ECO:0007669"/>
    <property type="project" value="TreeGrafter"/>
</dbReference>
<dbReference type="InterPro" id="IPR036890">
    <property type="entry name" value="HATPase_C_sf"/>
</dbReference>
<evidence type="ECO:0000256" key="1">
    <source>
        <dbReference type="ARBA" id="ARBA00000085"/>
    </source>
</evidence>
<dbReference type="InterPro" id="IPR003661">
    <property type="entry name" value="HisK_dim/P_dom"/>
</dbReference>